<evidence type="ECO:0000259" key="12">
    <source>
        <dbReference type="Pfam" id="PF00133"/>
    </source>
</evidence>
<keyword evidence="8 11" id="KW-0030">Aminoacyl-tRNA synthetase</keyword>
<feature type="domain" description="Methionyl/Valyl/Leucyl/Isoleucyl-tRNA synthetase anticodon-binding" evidence="13">
    <location>
        <begin position="628"/>
        <end position="742"/>
    </location>
</feature>
<dbReference type="InterPro" id="IPR015413">
    <property type="entry name" value="Methionyl/Leucyl_tRNA_Synth"/>
</dbReference>
<keyword evidence="5 11" id="KW-0547">Nucleotide-binding</keyword>
<dbReference type="FunFam" id="1.10.730.10:FF:000002">
    <property type="entry name" value="Leucine--tRNA ligase"/>
    <property type="match status" value="1"/>
</dbReference>
<evidence type="ECO:0000256" key="7">
    <source>
        <dbReference type="ARBA" id="ARBA00022917"/>
    </source>
</evidence>
<dbReference type="Pfam" id="PF09334">
    <property type="entry name" value="tRNA-synt_1g"/>
    <property type="match status" value="1"/>
</dbReference>
<comment type="caution">
    <text evidence="15">The sequence shown here is derived from an EMBL/GenBank/DDBJ whole genome shotgun (WGS) entry which is preliminary data.</text>
</comment>
<dbReference type="GO" id="GO:0005524">
    <property type="term" value="F:ATP binding"/>
    <property type="evidence" value="ECO:0007669"/>
    <property type="project" value="UniProtKB-KW"/>
</dbReference>
<evidence type="ECO:0000256" key="11">
    <source>
        <dbReference type="RuleBase" id="RU363035"/>
    </source>
</evidence>
<dbReference type="GO" id="GO:0006429">
    <property type="term" value="P:leucyl-tRNA aminoacylation"/>
    <property type="evidence" value="ECO:0007669"/>
    <property type="project" value="InterPro"/>
</dbReference>
<dbReference type="CDD" id="cd00812">
    <property type="entry name" value="LeuRS_core"/>
    <property type="match status" value="1"/>
</dbReference>
<feature type="domain" description="Methionyl/Leucyl tRNA synthetase" evidence="14">
    <location>
        <begin position="36"/>
        <end position="182"/>
    </location>
</feature>
<evidence type="ECO:0000259" key="14">
    <source>
        <dbReference type="Pfam" id="PF09334"/>
    </source>
</evidence>
<evidence type="ECO:0000256" key="1">
    <source>
        <dbReference type="ARBA" id="ARBA00005594"/>
    </source>
</evidence>
<proteinExistence type="inferred from homology"/>
<evidence type="ECO:0000313" key="15">
    <source>
        <dbReference type="EMBL" id="EFF41272.1"/>
    </source>
</evidence>
<evidence type="ECO:0000256" key="3">
    <source>
        <dbReference type="ARBA" id="ARBA00022490"/>
    </source>
</evidence>
<keyword evidence="6 11" id="KW-0067">ATP-binding</keyword>
<dbReference type="Pfam" id="PF00133">
    <property type="entry name" value="tRNA-synt_1"/>
    <property type="match status" value="1"/>
</dbReference>
<keyword evidence="7 11" id="KW-0648">Protein biosynthesis</keyword>
<sequence>MSKEYSYSKLEKNWQKFWDESKYFEPKNDFSLPKKYILSMFPYPSGQVHMGHVRNYVIGDAIARFYRRRGYNVLHPFGWDAFGLPAENAAIKNNFHPKDWTYKNIQTMNEVIKQLGISFAWDLECITADDDYAKWEQHLFLKLWHKGLVYRKKTELNFCETDQTVLANEQVINETCWRCDSKVVKKEMDQYYLKITDYAEELLKDLDLLEGHWPSQVITMQRNWIGKKIGINVSFKTNIKTKNNTLNIFEENIEHFENASFIGLNANSDIVKELTKNGYFTLDQLEVIEQIKLNITSKIFNQKLFLNTEFKAINPLNNQELPIYIIDFSSLNNDETAIIGSFLKKRDLDFIEHYKLNLNTTLTSDKFDLSAYKQEVKYNLRDWGISRQRYWGNAIPLVKCKTCGIVPLKEKYLPILLPRKVSFTGSGNPLETNPEWIKTTCPNCQADAKRETDTLDTFFESSWYFLRYTTPKDKRLDHMLVPEYINYWSSVDEYIGGIEHAILHLLYARFFTKVLNDIDLVPFREPFNNLLTQGMVLKDGAKMSKSKGNVVIPTDMIDAYGADVTRLFILFAAPPVKELEWSDSGILGCFKFVKRLWTLSQKVSKNDYIKNIDTSSLTLEQKDARRKLYQGLNKSLEIFENRKNEYSFNTIISWCMETINAYDAIENKNLLAEYLYVTLNILEPYMPHLSWELSKKLFNLNNLNDFNVNQKALENDLISYGITVNGKARAELQVNINETKEEILQKARDLVMPKWVTKETLIKEIYVPKKLINFVIKIEKN</sequence>
<reference evidence="15 16" key="1">
    <citation type="submission" date="2010-03" db="EMBL/GenBank/DDBJ databases">
        <authorList>
            <person name="Glass J.I."/>
            <person name="Benders G.A."/>
            <person name="Durkin A.S."/>
            <person name="Farmerie W.G."/>
            <person name="Hlavinka K."/>
            <person name="Hostetler J."/>
            <person name="Jackson J."/>
            <person name="May M.A."/>
            <person name="Miller R.H."/>
            <person name="Paralanov V."/>
            <person name="Radune D."/>
            <person name="Szczypinski B."/>
            <person name="Brown D.R."/>
        </authorList>
    </citation>
    <scope>NUCLEOTIDE SEQUENCE [LARGE SCALE GENOMIC DNA]</scope>
    <source>
        <strain evidence="15 16">A21JP2</strain>
    </source>
</reference>
<keyword evidence="3" id="KW-0963">Cytoplasm</keyword>
<dbReference type="Gene3D" id="3.40.50.620">
    <property type="entry name" value="HUPs"/>
    <property type="match status" value="2"/>
</dbReference>
<dbReference type="EMBL" id="ADNC01000027">
    <property type="protein sequence ID" value="EFF41272.1"/>
    <property type="molecule type" value="Genomic_DNA"/>
</dbReference>
<dbReference type="InterPro" id="IPR001412">
    <property type="entry name" value="aa-tRNA-synth_I_CS"/>
</dbReference>
<dbReference type="GO" id="GO:0005829">
    <property type="term" value="C:cytosol"/>
    <property type="evidence" value="ECO:0007669"/>
    <property type="project" value="TreeGrafter"/>
</dbReference>
<dbReference type="Pfam" id="PF08264">
    <property type="entry name" value="Anticodon_1"/>
    <property type="match status" value="1"/>
</dbReference>
<dbReference type="eggNOG" id="COG0495">
    <property type="taxonomic scope" value="Bacteria"/>
</dbReference>
<evidence type="ECO:0000313" key="16">
    <source>
        <dbReference type="Proteomes" id="UP000004757"/>
    </source>
</evidence>
<comment type="similarity">
    <text evidence="1 11">Belongs to the class-I aminoacyl-tRNA synthetase family.</text>
</comment>
<keyword evidence="16" id="KW-1185">Reference proteome</keyword>
<dbReference type="Gene3D" id="1.10.730.10">
    <property type="entry name" value="Isoleucyl-tRNA Synthetase, Domain 1"/>
    <property type="match status" value="1"/>
</dbReference>
<evidence type="ECO:0000256" key="6">
    <source>
        <dbReference type="ARBA" id="ARBA00022840"/>
    </source>
</evidence>
<dbReference type="AlphaFoldDB" id="D4XWZ7"/>
<comment type="catalytic activity">
    <reaction evidence="10">
        <text>tRNA(Leu) + L-leucine + ATP = L-leucyl-tRNA(Leu) + AMP + diphosphate</text>
        <dbReference type="Rhea" id="RHEA:11688"/>
        <dbReference type="Rhea" id="RHEA-COMP:9613"/>
        <dbReference type="Rhea" id="RHEA-COMP:9622"/>
        <dbReference type="ChEBI" id="CHEBI:30616"/>
        <dbReference type="ChEBI" id="CHEBI:33019"/>
        <dbReference type="ChEBI" id="CHEBI:57427"/>
        <dbReference type="ChEBI" id="CHEBI:78442"/>
        <dbReference type="ChEBI" id="CHEBI:78494"/>
        <dbReference type="ChEBI" id="CHEBI:456215"/>
        <dbReference type="EC" id="6.1.1.4"/>
    </reaction>
</comment>
<dbReference type="RefSeq" id="WP_005683900.1">
    <property type="nucleotide sequence ID" value="NZ_ADNC01000027.1"/>
</dbReference>
<dbReference type="PANTHER" id="PTHR43740:SF2">
    <property type="entry name" value="LEUCINE--TRNA LIGASE, MITOCHONDRIAL"/>
    <property type="match status" value="1"/>
</dbReference>
<dbReference type="InterPro" id="IPR014729">
    <property type="entry name" value="Rossmann-like_a/b/a_fold"/>
</dbReference>
<dbReference type="EC" id="6.1.1.4" evidence="2"/>
<dbReference type="PANTHER" id="PTHR43740">
    <property type="entry name" value="LEUCYL-TRNA SYNTHETASE"/>
    <property type="match status" value="1"/>
</dbReference>
<dbReference type="PRINTS" id="PR00985">
    <property type="entry name" value="TRNASYNTHLEU"/>
</dbReference>
<dbReference type="OrthoDB" id="9810365at2"/>
<feature type="domain" description="Aminoacyl-tRNA synthetase class Ia" evidence="12">
    <location>
        <begin position="370"/>
        <end position="582"/>
    </location>
</feature>
<keyword evidence="4 11" id="KW-0436">Ligase</keyword>
<organism evidence="15 16">
    <name type="scientific">Mycoplasmopsis alligatoris A21JP2</name>
    <dbReference type="NCBI Taxonomy" id="747682"/>
    <lineage>
        <taxon>Bacteria</taxon>
        <taxon>Bacillati</taxon>
        <taxon>Mycoplasmatota</taxon>
        <taxon>Mycoplasmoidales</taxon>
        <taxon>Metamycoplasmataceae</taxon>
        <taxon>Mycoplasmopsis</taxon>
    </lineage>
</organism>
<evidence type="ECO:0000259" key="13">
    <source>
        <dbReference type="Pfam" id="PF08264"/>
    </source>
</evidence>
<dbReference type="InterPro" id="IPR013155">
    <property type="entry name" value="M/V/L/I-tRNA-synth_anticd-bd"/>
</dbReference>
<evidence type="ECO:0000256" key="8">
    <source>
        <dbReference type="ARBA" id="ARBA00023146"/>
    </source>
</evidence>
<dbReference type="SUPFAM" id="SSF52374">
    <property type="entry name" value="Nucleotidylyl transferase"/>
    <property type="match status" value="1"/>
</dbReference>
<accession>D4XWZ7</accession>
<evidence type="ECO:0000256" key="2">
    <source>
        <dbReference type="ARBA" id="ARBA00013164"/>
    </source>
</evidence>
<evidence type="ECO:0000256" key="4">
    <source>
        <dbReference type="ARBA" id="ARBA00022598"/>
    </source>
</evidence>
<dbReference type="STRING" id="747682.MALL_0267"/>
<dbReference type="GO" id="GO:0004823">
    <property type="term" value="F:leucine-tRNA ligase activity"/>
    <property type="evidence" value="ECO:0007669"/>
    <property type="project" value="UniProtKB-EC"/>
</dbReference>
<dbReference type="Proteomes" id="UP000004757">
    <property type="component" value="Unassembled WGS sequence"/>
</dbReference>
<dbReference type="Gene3D" id="3.10.20.590">
    <property type="match status" value="1"/>
</dbReference>
<gene>
    <name evidence="15" type="primary">leuS</name>
    <name evidence="15" type="ORF">MALL_0267</name>
</gene>
<dbReference type="PROSITE" id="PS00178">
    <property type="entry name" value="AA_TRNA_LIGASE_I"/>
    <property type="match status" value="1"/>
</dbReference>
<dbReference type="InterPro" id="IPR002302">
    <property type="entry name" value="Leu-tRNA-ligase"/>
</dbReference>
<dbReference type="SUPFAM" id="SSF47323">
    <property type="entry name" value="Anticodon-binding domain of a subclass of class I aminoacyl-tRNA synthetases"/>
    <property type="match status" value="1"/>
</dbReference>
<dbReference type="InterPro" id="IPR002300">
    <property type="entry name" value="aa-tRNA-synth_Ia"/>
</dbReference>
<evidence type="ECO:0000256" key="10">
    <source>
        <dbReference type="ARBA" id="ARBA00047469"/>
    </source>
</evidence>
<evidence type="ECO:0000256" key="5">
    <source>
        <dbReference type="ARBA" id="ARBA00022741"/>
    </source>
</evidence>
<dbReference type="InterPro" id="IPR009080">
    <property type="entry name" value="tRNAsynth_Ia_anticodon-bd"/>
</dbReference>
<evidence type="ECO:0000256" key="9">
    <source>
        <dbReference type="ARBA" id="ARBA00030520"/>
    </source>
</evidence>
<name>D4XWZ7_9BACT</name>
<protein>
    <recommendedName>
        <fullName evidence="2">leucine--tRNA ligase</fullName>
        <ecNumber evidence="2">6.1.1.4</ecNumber>
    </recommendedName>
    <alternativeName>
        <fullName evidence="9">Leucyl-tRNA synthetase</fullName>
    </alternativeName>
</protein>